<dbReference type="SUPFAM" id="SSF48498">
    <property type="entry name" value="Tetracyclin repressor-like, C-terminal domain"/>
    <property type="match status" value="1"/>
</dbReference>
<dbReference type="InterPro" id="IPR009057">
    <property type="entry name" value="Homeodomain-like_sf"/>
</dbReference>
<keyword evidence="1 2" id="KW-0238">DNA-binding</keyword>
<name>A0A5N6C3M3_9ACTN</name>
<dbReference type="GO" id="GO:0000976">
    <property type="term" value="F:transcription cis-regulatory region binding"/>
    <property type="evidence" value="ECO:0007669"/>
    <property type="project" value="TreeGrafter"/>
</dbReference>
<evidence type="ECO:0000259" key="3">
    <source>
        <dbReference type="PROSITE" id="PS50977"/>
    </source>
</evidence>
<keyword evidence="5" id="KW-1185">Reference proteome</keyword>
<dbReference type="AlphaFoldDB" id="A0A5N6C3M3"/>
<comment type="caution">
    <text evidence="4">The sequence shown here is derived from an EMBL/GenBank/DDBJ whole genome shotgun (WGS) entry which is preliminary data.</text>
</comment>
<dbReference type="PANTHER" id="PTHR30055">
    <property type="entry name" value="HTH-TYPE TRANSCRIPTIONAL REGULATOR RUTR"/>
    <property type="match status" value="1"/>
</dbReference>
<evidence type="ECO:0000313" key="5">
    <source>
        <dbReference type="Proteomes" id="UP000313066"/>
    </source>
</evidence>
<dbReference type="Gene3D" id="1.10.357.10">
    <property type="entry name" value="Tetracycline Repressor, domain 2"/>
    <property type="match status" value="1"/>
</dbReference>
<dbReference type="Proteomes" id="UP000313066">
    <property type="component" value="Unassembled WGS sequence"/>
</dbReference>
<dbReference type="PANTHER" id="PTHR30055:SF239">
    <property type="entry name" value="TRANSCRIPTIONAL REGULATORY PROTEIN"/>
    <property type="match status" value="1"/>
</dbReference>
<reference evidence="4 5" key="1">
    <citation type="submission" date="2019-10" db="EMBL/GenBank/DDBJ databases">
        <title>Nonomuraea sp. nov., isolated from Phyllanthus amarus.</title>
        <authorList>
            <person name="Klykleung N."/>
            <person name="Tanasupawat S."/>
        </authorList>
    </citation>
    <scope>NUCLEOTIDE SEQUENCE [LARGE SCALE GENOMIC DNA]</scope>
    <source>
        <strain evidence="4 5">CR1-09</strain>
    </source>
</reference>
<evidence type="ECO:0000313" key="4">
    <source>
        <dbReference type="EMBL" id="KAB8187289.1"/>
    </source>
</evidence>
<dbReference type="Pfam" id="PF00440">
    <property type="entry name" value="TetR_N"/>
    <property type="match status" value="1"/>
</dbReference>
<dbReference type="SUPFAM" id="SSF46689">
    <property type="entry name" value="Homeodomain-like"/>
    <property type="match status" value="1"/>
</dbReference>
<proteinExistence type="predicted"/>
<dbReference type="PRINTS" id="PR00455">
    <property type="entry name" value="HTHTETR"/>
</dbReference>
<gene>
    <name evidence="4" type="ORF">FH610_005080</name>
</gene>
<dbReference type="InterPro" id="IPR001647">
    <property type="entry name" value="HTH_TetR"/>
</dbReference>
<dbReference type="GO" id="GO:0003700">
    <property type="term" value="F:DNA-binding transcription factor activity"/>
    <property type="evidence" value="ECO:0007669"/>
    <property type="project" value="TreeGrafter"/>
</dbReference>
<evidence type="ECO:0000256" key="2">
    <source>
        <dbReference type="PROSITE-ProRule" id="PRU00335"/>
    </source>
</evidence>
<dbReference type="EMBL" id="VDMA02000002">
    <property type="protein sequence ID" value="KAB8187289.1"/>
    <property type="molecule type" value="Genomic_DNA"/>
</dbReference>
<sequence length="205" mass="21903">MYIHALEVRVPRPKTIDRTAILAAALDVADADGVPAVSMHSIAKRLAVTPMALYRHVANKADLLDGIVELLMAEIMADVPAPGPAAERDAWLDALIRIADRARAVASRHPAAFTLLLSRPAASAAAHEVRAHIHDLLRRAGVGGDHVERLERIVTTTVLGMAAGQASQRFAHHPPGVLDEDVRALATFVTAGIEPFRAPEEKACP</sequence>
<accession>A0A5N6C3M3</accession>
<dbReference type="InterPro" id="IPR036271">
    <property type="entry name" value="Tet_transcr_reg_TetR-rel_C_sf"/>
</dbReference>
<protein>
    <submittedName>
        <fullName evidence="4">TetR family transcriptional regulator</fullName>
    </submittedName>
</protein>
<organism evidence="4 5">
    <name type="scientific">Microbispora catharanthi</name>
    <dbReference type="NCBI Taxonomy" id="1712871"/>
    <lineage>
        <taxon>Bacteria</taxon>
        <taxon>Bacillati</taxon>
        <taxon>Actinomycetota</taxon>
        <taxon>Actinomycetes</taxon>
        <taxon>Streptosporangiales</taxon>
        <taxon>Streptosporangiaceae</taxon>
        <taxon>Microbispora</taxon>
    </lineage>
</organism>
<feature type="domain" description="HTH tetR-type" evidence="3">
    <location>
        <begin position="15"/>
        <end position="75"/>
    </location>
</feature>
<feature type="DNA-binding region" description="H-T-H motif" evidence="2">
    <location>
        <begin position="38"/>
        <end position="57"/>
    </location>
</feature>
<dbReference type="PROSITE" id="PS50977">
    <property type="entry name" value="HTH_TETR_2"/>
    <property type="match status" value="1"/>
</dbReference>
<evidence type="ECO:0000256" key="1">
    <source>
        <dbReference type="ARBA" id="ARBA00023125"/>
    </source>
</evidence>
<dbReference type="InterPro" id="IPR050109">
    <property type="entry name" value="HTH-type_TetR-like_transc_reg"/>
</dbReference>